<sequence length="53" mass="6146">MDQKAFKTNGEGKGRHKQRSEQKIRYYKQYQVSYTGGHVANCEYVCDFLVGPT</sequence>
<dbReference type="AlphaFoldDB" id="A0A9I9E190"/>
<evidence type="ECO:0000256" key="1">
    <source>
        <dbReference type="SAM" id="MobiDB-lite"/>
    </source>
</evidence>
<name>A0A9I9E190_CUCME</name>
<organism evidence="2">
    <name type="scientific">Cucumis melo</name>
    <name type="common">Muskmelon</name>
    <dbReference type="NCBI Taxonomy" id="3656"/>
    <lineage>
        <taxon>Eukaryota</taxon>
        <taxon>Viridiplantae</taxon>
        <taxon>Streptophyta</taxon>
        <taxon>Embryophyta</taxon>
        <taxon>Tracheophyta</taxon>
        <taxon>Spermatophyta</taxon>
        <taxon>Magnoliopsida</taxon>
        <taxon>eudicotyledons</taxon>
        <taxon>Gunneridae</taxon>
        <taxon>Pentapetalae</taxon>
        <taxon>rosids</taxon>
        <taxon>fabids</taxon>
        <taxon>Cucurbitales</taxon>
        <taxon>Cucurbitaceae</taxon>
        <taxon>Benincaseae</taxon>
        <taxon>Cucumis</taxon>
    </lineage>
</organism>
<feature type="region of interest" description="Disordered" evidence="1">
    <location>
        <begin position="1"/>
        <end position="22"/>
    </location>
</feature>
<dbReference type="EnsemblPlants" id="MELO3C026411.2.1">
    <property type="protein sequence ID" value="MELO3C026411.2.1"/>
    <property type="gene ID" value="MELO3C026411.2"/>
</dbReference>
<evidence type="ECO:0000313" key="2">
    <source>
        <dbReference type="EnsemblPlants" id="MELO3C026411.2.1"/>
    </source>
</evidence>
<protein>
    <submittedName>
        <fullName evidence="2">Uncharacterized protein</fullName>
    </submittedName>
</protein>
<accession>A0A9I9E190</accession>
<proteinExistence type="predicted"/>
<reference evidence="2" key="1">
    <citation type="submission" date="2023-03" db="UniProtKB">
        <authorList>
            <consortium name="EnsemblPlants"/>
        </authorList>
    </citation>
    <scope>IDENTIFICATION</scope>
</reference>
<dbReference type="Gramene" id="MELO3C026411.2.1">
    <property type="protein sequence ID" value="MELO3C026411.2.1"/>
    <property type="gene ID" value="MELO3C026411.2"/>
</dbReference>